<organism evidence="2 3">
    <name type="scientific">Caerostris extrusa</name>
    <name type="common">Bark spider</name>
    <name type="synonym">Caerostris bankana</name>
    <dbReference type="NCBI Taxonomy" id="172846"/>
    <lineage>
        <taxon>Eukaryota</taxon>
        <taxon>Metazoa</taxon>
        <taxon>Ecdysozoa</taxon>
        <taxon>Arthropoda</taxon>
        <taxon>Chelicerata</taxon>
        <taxon>Arachnida</taxon>
        <taxon>Araneae</taxon>
        <taxon>Araneomorphae</taxon>
        <taxon>Entelegynae</taxon>
        <taxon>Araneoidea</taxon>
        <taxon>Araneidae</taxon>
        <taxon>Caerostris</taxon>
    </lineage>
</organism>
<accession>A0AAV4R5X6</accession>
<dbReference type="Proteomes" id="UP001054945">
    <property type="component" value="Unassembled WGS sequence"/>
</dbReference>
<feature type="region of interest" description="Disordered" evidence="1">
    <location>
        <begin position="1"/>
        <end position="20"/>
    </location>
</feature>
<reference evidence="2 3" key="1">
    <citation type="submission" date="2021-06" db="EMBL/GenBank/DDBJ databases">
        <title>Caerostris extrusa draft genome.</title>
        <authorList>
            <person name="Kono N."/>
            <person name="Arakawa K."/>
        </authorList>
    </citation>
    <scope>NUCLEOTIDE SEQUENCE [LARGE SCALE GENOMIC DNA]</scope>
</reference>
<proteinExistence type="predicted"/>
<protein>
    <submittedName>
        <fullName evidence="2">Uncharacterized protein</fullName>
    </submittedName>
</protein>
<comment type="caution">
    <text evidence="2">The sequence shown here is derived from an EMBL/GenBank/DDBJ whole genome shotgun (WGS) entry which is preliminary data.</text>
</comment>
<name>A0AAV4R5X6_CAEEX</name>
<keyword evidence="3" id="KW-1185">Reference proteome</keyword>
<evidence type="ECO:0000313" key="2">
    <source>
        <dbReference type="EMBL" id="GIY15716.1"/>
    </source>
</evidence>
<evidence type="ECO:0000256" key="1">
    <source>
        <dbReference type="SAM" id="MobiDB-lite"/>
    </source>
</evidence>
<dbReference type="AlphaFoldDB" id="A0AAV4R5X6"/>
<evidence type="ECO:0000313" key="3">
    <source>
        <dbReference type="Proteomes" id="UP001054945"/>
    </source>
</evidence>
<sequence length="85" mass="9905">MVKENEEIRGRKKKRKENLRSLSELAPLSLSPTRRRVRSFFPDASIPQSGPIGRTERMQCIPYCHTPLPWRRPTRCTPLGDSVRM</sequence>
<gene>
    <name evidence="2" type="ORF">CEXT_782981</name>
</gene>
<dbReference type="EMBL" id="BPLR01007273">
    <property type="protein sequence ID" value="GIY15716.1"/>
    <property type="molecule type" value="Genomic_DNA"/>
</dbReference>